<name>A0A8H6W6H1_9AGAR</name>
<reference evidence="1" key="1">
    <citation type="submission" date="2020-05" db="EMBL/GenBank/DDBJ databases">
        <title>Mycena genomes resolve the evolution of fungal bioluminescence.</title>
        <authorList>
            <person name="Tsai I.J."/>
        </authorList>
    </citation>
    <scope>NUCLEOTIDE SEQUENCE</scope>
    <source>
        <strain evidence="1">171206Taipei</strain>
    </source>
</reference>
<dbReference type="OrthoDB" id="3192267at2759"/>
<comment type="caution">
    <text evidence="1">The sequence shown here is derived from an EMBL/GenBank/DDBJ whole genome shotgun (WGS) entry which is preliminary data.</text>
</comment>
<dbReference type="AlphaFoldDB" id="A0A8H6W6H1"/>
<proteinExistence type="predicted"/>
<accession>A0A8H6W6H1</accession>
<dbReference type="EMBL" id="JACAZF010000004">
    <property type="protein sequence ID" value="KAF7306662.1"/>
    <property type="molecule type" value="Genomic_DNA"/>
</dbReference>
<evidence type="ECO:0000313" key="1">
    <source>
        <dbReference type="EMBL" id="KAF7306662.1"/>
    </source>
</evidence>
<organism evidence="1 2">
    <name type="scientific">Mycena indigotica</name>
    <dbReference type="NCBI Taxonomy" id="2126181"/>
    <lineage>
        <taxon>Eukaryota</taxon>
        <taxon>Fungi</taxon>
        <taxon>Dikarya</taxon>
        <taxon>Basidiomycota</taxon>
        <taxon>Agaricomycotina</taxon>
        <taxon>Agaricomycetes</taxon>
        <taxon>Agaricomycetidae</taxon>
        <taxon>Agaricales</taxon>
        <taxon>Marasmiineae</taxon>
        <taxon>Mycenaceae</taxon>
        <taxon>Mycena</taxon>
    </lineage>
</organism>
<evidence type="ECO:0000313" key="2">
    <source>
        <dbReference type="Proteomes" id="UP000636479"/>
    </source>
</evidence>
<sequence length="129" mass="14531">MLPPFYVLVRPTTSYLHPTIQYHYLDDSPLPLIPRQGEQVILLDYDPQPIAQSLSPAISVSNVKIDEAQGAALDEGIVRNDRMYTIETIPAQERPIDASNIGERRPASLLLSQFKQRNAVLRRALLNPQ</sequence>
<dbReference type="Proteomes" id="UP000636479">
    <property type="component" value="Unassembled WGS sequence"/>
</dbReference>
<protein>
    <submittedName>
        <fullName evidence="1">Uncharacterized protein</fullName>
    </submittedName>
</protein>
<keyword evidence="2" id="KW-1185">Reference proteome</keyword>
<dbReference type="GeneID" id="59343905"/>
<dbReference type="RefSeq" id="XP_037221681.1">
    <property type="nucleotide sequence ID" value="XM_037361389.1"/>
</dbReference>
<gene>
    <name evidence="1" type="ORF">MIND_00457800</name>
</gene>